<dbReference type="GO" id="GO:0008716">
    <property type="term" value="F:D-alanine-D-alanine ligase activity"/>
    <property type="evidence" value="ECO:0007669"/>
    <property type="project" value="InterPro"/>
</dbReference>
<dbReference type="SUPFAM" id="SSF56059">
    <property type="entry name" value="Glutathione synthetase ATP-binding domain-like"/>
    <property type="match status" value="1"/>
</dbReference>
<keyword evidence="1" id="KW-0436">Ligase</keyword>
<reference evidence="4" key="1">
    <citation type="submission" date="2023-06" db="EMBL/GenBank/DDBJ databases">
        <title>Genomic analysis of the entomopathogenic nematode Steinernema hermaphroditum.</title>
        <authorList>
            <person name="Schwarz E.M."/>
            <person name="Heppert J.K."/>
            <person name="Baniya A."/>
            <person name="Schwartz H.T."/>
            <person name="Tan C.-H."/>
            <person name="Antoshechkin I."/>
            <person name="Sternberg P.W."/>
            <person name="Goodrich-Blair H."/>
            <person name="Dillman A.R."/>
        </authorList>
    </citation>
    <scope>NUCLEOTIDE SEQUENCE</scope>
    <source>
        <strain evidence="4">PS9179</strain>
        <tissue evidence="4">Whole animal</tissue>
    </source>
</reference>
<dbReference type="GO" id="GO:0005524">
    <property type="term" value="F:ATP binding"/>
    <property type="evidence" value="ECO:0007669"/>
    <property type="project" value="UniProtKB-UniRule"/>
</dbReference>
<comment type="caution">
    <text evidence="4">The sequence shown here is derived from an EMBL/GenBank/DDBJ whole genome shotgun (WGS) entry which is preliminary data.</text>
</comment>
<dbReference type="InterPro" id="IPR011761">
    <property type="entry name" value="ATP-grasp"/>
</dbReference>
<feature type="domain" description="ATP-grasp" evidence="3">
    <location>
        <begin position="148"/>
        <end position="356"/>
    </location>
</feature>
<evidence type="ECO:0000313" key="5">
    <source>
        <dbReference type="Proteomes" id="UP001175271"/>
    </source>
</evidence>
<dbReference type="InterPro" id="IPR013815">
    <property type="entry name" value="ATP_grasp_subdomain_1"/>
</dbReference>
<keyword evidence="5" id="KW-1185">Reference proteome</keyword>
<accession>A0AA39HPM8</accession>
<dbReference type="InterPro" id="IPR011095">
    <property type="entry name" value="Dala_Dala_lig_C"/>
</dbReference>
<dbReference type="Proteomes" id="UP001175271">
    <property type="component" value="Unassembled WGS sequence"/>
</dbReference>
<evidence type="ECO:0000256" key="1">
    <source>
        <dbReference type="ARBA" id="ARBA00022598"/>
    </source>
</evidence>
<name>A0AA39HPM8_9BILA</name>
<dbReference type="PROSITE" id="PS50975">
    <property type="entry name" value="ATP_GRASP"/>
    <property type="match status" value="1"/>
</dbReference>
<dbReference type="Gene3D" id="3.30.470.20">
    <property type="entry name" value="ATP-grasp fold, B domain"/>
    <property type="match status" value="1"/>
</dbReference>
<evidence type="ECO:0000259" key="3">
    <source>
        <dbReference type="PROSITE" id="PS50975"/>
    </source>
</evidence>
<keyword evidence="2" id="KW-0067">ATP-binding</keyword>
<dbReference type="Gene3D" id="3.30.1490.20">
    <property type="entry name" value="ATP-grasp fold, A domain"/>
    <property type="match status" value="1"/>
</dbReference>
<protein>
    <recommendedName>
        <fullName evidence="3">ATP-grasp domain-containing protein</fullName>
    </recommendedName>
</protein>
<gene>
    <name evidence="4" type="ORF">QR680_004731</name>
</gene>
<dbReference type="GO" id="GO:0046872">
    <property type="term" value="F:metal ion binding"/>
    <property type="evidence" value="ECO:0007669"/>
    <property type="project" value="InterPro"/>
</dbReference>
<sequence>MSPEEREVLRRLATSKKKIFVVIRRKTVFFSCMKGLTKPEHAGLVAFIPEQNRGTISDHIRKCFDLVVFYDQSRNQFYDVDSYEDVRIPDKDAFGDQLVEVVGDKSKIELLLTEESANREVARLGERLGVKCVSPADVHRIQNKDLMIDAVKKSGIPTARSIPICLSSAFSTHQLLSQIEERIGSYPVFIRPTSMADCNGTATIESQEEMRRWLDENRGKKQVCLIEEYLSGREWVAVVCLLNDGTFEPLLVRFLEFGWSNVLHIDTGHPLLLRMDTFDNAQHELPNIETFVSRVVAALRPPRPHIFTIQGFQRKERSEDYVFVECSYRPAGNRINSVCHKVCGVCQETALFMSHMDPTYRPVVNKSAPNNEIYLWYPCQKGVLEEYTPLPKENVSSEITVKWLKPLGSLLSKAKLMSHQMVYLTVKNDDPDKLLEEARWIADNWMPKLKPIVT</sequence>
<keyword evidence="2" id="KW-0547">Nucleotide-binding</keyword>
<evidence type="ECO:0000313" key="4">
    <source>
        <dbReference type="EMBL" id="KAK0409748.1"/>
    </source>
</evidence>
<dbReference type="AlphaFoldDB" id="A0AA39HPM8"/>
<dbReference type="Pfam" id="PF07478">
    <property type="entry name" value="Dala_Dala_lig_C"/>
    <property type="match status" value="1"/>
</dbReference>
<organism evidence="4 5">
    <name type="scientific">Steinernema hermaphroditum</name>
    <dbReference type="NCBI Taxonomy" id="289476"/>
    <lineage>
        <taxon>Eukaryota</taxon>
        <taxon>Metazoa</taxon>
        <taxon>Ecdysozoa</taxon>
        <taxon>Nematoda</taxon>
        <taxon>Chromadorea</taxon>
        <taxon>Rhabditida</taxon>
        <taxon>Tylenchina</taxon>
        <taxon>Panagrolaimomorpha</taxon>
        <taxon>Strongyloidoidea</taxon>
        <taxon>Steinernematidae</taxon>
        <taxon>Steinernema</taxon>
    </lineage>
</organism>
<dbReference type="EMBL" id="JAUCMV010000003">
    <property type="protein sequence ID" value="KAK0409748.1"/>
    <property type="molecule type" value="Genomic_DNA"/>
</dbReference>
<evidence type="ECO:0000256" key="2">
    <source>
        <dbReference type="PROSITE-ProRule" id="PRU00409"/>
    </source>
</evidence>
<proteinExistence type="predicted"/>